<reference evidence="3" key="1">
    <citation type="submission" date="2024-06" db="EMBL/GenBank/DDBJ databases">
        <authorList>
            <person name="Ryan C."/>
        </authorList>
    </citation>
    <scope>NUCLEOTIDE SEQUENCE [LARGE SCALE GENOMIC DNA]</scope>
</reference>
<dbReference type="PROSITE" id="PS51257">
    <property type="entry name" value="PROKAR_LIPOPROTEIN"/>
    <property type="match status" value="1"/>
</dbReference>
<name>A0ABC8ZUU5_9POAL</name>
<organism evidence="2 3">
    <name type="scientific">Urochloa decumbens</name>
    <dbReference type="NCBI Taxonomy" id="240449"/>
    <lineage>
        <taxon>Eukaryota</taxon>
        <taxon>Viridiplantae</taxon>
        <taxon>Streptophyta</taxon>
        <taxon>Embryophyta</taxon>
        <taxon>Tracheophyta</taxon>
        <taxon>Spermatophyta</taxon>
        <taxon>Magnoliopsida</taxon>
        <taxon>Liliopsida</taxon>
        <taxon>Poales</taxon>
        <taxon>Poaceae</taxon>
        <taxon>PACMAD clade</taxon>
        <taxon>Panicoideae</taxon>
        <taxon>Panicodae</taxon>
        <taxon>Paniceae</taxon>
        <taxon>Melinidinae</taxon>
        <taxon>Urochloa</taxon>
    </lineage>
</organism>
<protein>
    <submittedName>
        <fullName evidence="2">Uncharacterized protein</fullName>
    </submittedName>
</protein>
<reference evidence="2 3" key="2">
    <citation type="submission" date="2024-10" db="EMBL/GenBank/DDBJ databases">
        <authorList>
            <person name="Ryan C."/>
        </authorList>
    </citation>
    <scope>NUCLEOTIDE SEQUENCE [LARGE SCALE GENOMIC DNA]</scope>
</reference>
<feature type="signal peptide" evidence="1">
    <location>
        <begin position="1"/>
        <end position="25"/>
    </location>
</feature>
<dbReference type="EMBL" id="OZ075112">
    <property type="protein sequence ID" value="CAL4967599.1"/>
    <property type="molecule type" value="Genomic_DNA"/>
</dbReference>
<keyword evidence="1" id="KW-0732">Signal</keyword>
<feature type="chain" id="PRO_5044828744" evidence="1">
    <location>
        <begin position="26"/>
        <end position="179"/>
    </location>
</feature>
<accession>A0ABC8ZUU5</accession>
<proteinExistence type="predicted"/>
<evidence type="ECO:0000313" key="2">
    <source>
        <dbReference type="EMBL" id="CAL4967599.1"/>
    </source>
</evidence>
<dbReference type="AlphaFoldDB" id="A0ABC8ZUU5"/>
<keyword evidence="3" id="KW-1185">Reference proteome</keyword>
<dbReference type="Proteomes" id="UP001497457">
    <property type="component" value="Chromosome 2b"/>
</dbReference>
<evidence type="ECO:0000313" key="3">
    <source>
        <dbReference type="Proteomes" id="UP001497457"/>
    </source>
</evidence>
<gene>
    <name evidence="2" type="ORF">URODEC1_LOCUS48479</name>
</gene>
<sequence>MVSTRALSLFAVAMVALLVSSSCDASRDVPAETGGVPVCEVMVPCSVLDCTQNCISKGLQQKGFCTFKPDFQFYCCCPVVQSSVGIRKEMAVHREGQSLLALAAIVAALAAASCCYASRDAPAPAGVVVVEPQDDPKCEVMMPCSMRRCVEYCVRIGLQPRGFCNGKPDMQVYCCCLVP</sequence>
<evidence type="ECO:0000256" key="1">
    <source>
        <dbReference type="SAM" id="SignalP"/>
    </source>
</evidence>